<protein>
    <recommendedName>
        <fullName evidence="3">Sulfatase N-terminal domain-containing protein</fullName>
    </recommendedName>
</protein>
<evidence type="ECO:0000313" key="1">
    <source>
        <dbReference type="EMBL" id="CAH1532332.1"/>
    </source>
</evidence>
<reference evidence="1" key="1">
    <citation type="submission" date="2022-01" db="EMBL/GenBank/DDBJ databases">
        <authorList>
            <person name="Lagorce A."/>
        </authorList>
    </citation>
    <scope>NUCLEOTIDE SEQUENCE</scope>
    <source>
        <strain evidence="1">Th15_F1_D04</strain>
    </source>
</reference>
<accession>A0AAU9Q6Y6</accession>
<evidence type="ECO:0008006" key="3">
    <source>
        <dbReference type="Google" id="ProtNLM"/>
    </source>
</evidence>
<proteinExistence type="predicted"/>
<comment type="caution">
    <text evidence="1">The sequence shown here is derived from an EMBL/GenBank/DDBJ whole genome shotgun (WGS) entry which is preliminary data.</text>
</comment>
<name>A0AAU9Q6Y6_9VIBR</name>
<organism evidence="1 2">
    <name type="scientific">Vibrio owensii</name>
    <dbReference type="NCBI Taxonomy" id="696485"/>
    <lineage>
        <taxon>Bacteria</taxon>
        <taxon>Pseudomonadati</taxon>
        <taxon>Pseudomonadota</taxon>
        <taxon>Gammaproteobacteria</taxon>
        <taxon>Vibrionales</taxon>
        <taxon>Vibrionaceae</taxon>
        <taxon>Vibrio</taxon>
    </lineage>
</organism>
<dbReference type="Proteomes" id="UP001295420">
    <property type="component" value="Unassembled WGS sequence"/>
</dbReference>
<gene>
    <name evidence="1" type="ORF">THF1D04_30386</name>
</gene>
<sequence>MKPHILLLSLDSLSMFNGFLDDKDEHSQTFALCSSLLNKYKERYYSDIYMHYENTVRFI</sequence>
<dbReference type="AlphaFoldDB" id="A0AAU9Q6Y6"/>
<evidence type="ECO:0000313" key="2">
    <source>
        <dbReference type="Proteomes" id="UP001295420"/>
    </source>
</evidence>
<dbReference type="EMBL" id="CAKMTQ010000023">
    <property type="protein sequence ID" value="CAH1532332.1"/>
    <property type="molecule type" value="Genomic_DNA"/>
</dbReference>